<dbReference type="EMBL" id="QRSS01000022">
    <property type="protein sequence ID" value="RGQ02927.1"/>
    <property type="molecule type" value="Genomic_DNA"/>
</dbReference>
<dbReference type="PANTHER" id="PTHR39560">
    <property type="entry name" value="PROTEIN ADENYLYLTRANSFERASE FIC-RELATED"/>
    <property type="match status" value="1"/>
</dbReference>
<dbReference type="InterPro" id="IPR036597">
    <property type="entry name" value="Fido-like_dom_sf"/>
</dbReference>
<evidence type="ECO:0000256" key="3">
    <source>
        <dbReference type="ARBA" id="ARBA00022741"/>
    </source>
</evidence>
<evidence type="ECO:0000313" key="9">
    <source>
        <dbReference type="EMBL" id="RGQ02927.1"/>
    </source>
</evidence>
<evidence type="ECO:0000256" key="6">
    <source>
        <dbReference type="ARBA" id="ARBA00047939"/>
    </source>
</evidence>
<organism evidence="9 10">
    <name type="scientific">Blautia obeum</name>
    <dbReference type="NCBI Taxonomy" id="40520"/>
    <lineage>
        <taxon>Bacteria</taxon>
        <taxon>Bacillati</taxon>
        <taxon>Bacillota</taxon>
        <taxon>Clostridia</taxon>
        <taxon>Lachnospirales</taxon>
        <taxon>Lachnospiraceae</taxon>
        <taxon>Blautia</taxon>
    </lineage>
</organism>
<dbReference type="EC" id="2.7.7.108" evidence="5"/>
<dbReference type="InterPro" id="IPR003812">
    <property type="entry name" value="Fido"/>
</dbReference>
<name>A0A411ZJB7_9FIRM</name>
<keyword evidence="1" id="KW-0808">Transferase</keyword>
<dbReference type="Proteomes" id="UP000283585">
    <property type="component" value="Unassembled WGS sequence"/>
</dbReference>
<dbReference type="AlphaFoldDB" id="A0A411ZJB7"/>
<keyword evidence="4" id="KW-0067">ATP-binding</keyword>
<dbReference type="GO" id="GO:0070733">
    <property type="term" value="F:AMPylase activity"/>
    <property type="evidence" value="ECO:0007669"/>
    <property type="project" value="UniProtKB-EC"/>
</dbReference>
<feature type="domain" description="Fido" evidence="8">
    <location>
        <begin position="101"/>
        <end position="250"/>
    </location>
</feature>
<dbReference type="InterPro" id="IPR033788">
    <property type="entry name" value="VbhA-like"/>
</dbReference>
<keyword evidence="3" id="KW-0547">Nucleotide-binding</keyword>
<dbReference type="PANTHER" id="PTHR39560:SF1">
    <property type="entry name" value="PROTEIN ADENYLYLTRANSFERASE FIC-RELATED"/>
    <property type="match status" value="1"/>
</dbReference>
<dbReference type="PROSITE" id="PS51459">
    <property type="entry name" value="FIDO"/>
    <property type="match status" value="1"/>
</dbReference>
<dbReference type="CDD" id="cd11586">
    <property type="entry name" value="VbhA_like"/>
    <property type="match status" value="1"/>
</dbReference>
<sequence length="380" mass="43596">MEKDPFKEYLRESEPDKAHKGYAWSTAIGLQAVDGLKPSKYLIDTAIQNIEGKITMKEAQSLIDSYYKERPVHLSDDERTEEADKVSSRIAEILSETAFSFSPNEYISIHRKLFQGIYKHAGKIRDYNITKKEWVLDGATVMYGSASELRATLEYDFSQEKDFSYKGLSMDEIIHHLAIFISRLWQIHIFGEGNTRTTAVFFIKYLRTIGFSATNDIFAENAWYFRNALVRANYTNLQKGIHETTEYLEAFLRNLLLNEKNELHNRNLYISGLLNEEKVNIVDTKVDIENEKVDIQDKKVDIESVLSQKGSGFSVKTTVHIHRLFEKFGFDEVFGRSAVMEILELKGSGASKLLSNLVQADIIEPVSGYGKGKYKFKNYP</sequence>
<keyword evidence="2" id="KW-0548">Nucleotidyltransferase</keyword>
<dbReference type="GO" id="GO:0051302">
    <property type="term" value="P:regulation of cell division"/>
    <property type="evidence" value="ECO:0007669"/>
    <property type="project" value="TreeGrafter"/>
</dbReference>
<accession>A0A411ZJB7</accession>
<evidence type="ECO:0000256" key="1">
    <source>
        <dbReference type="ARBA" id="ARBA00022679"/>
    </source>
</evidence>
<evidence type="ECO:0000256" key="5">
    <source>
        <dbReference type="ARBA" id="ARBA00034531"/>
    </source>
</evidence>
<comment type="caution">
    <text evidence="9">The sequence shown here is derived from an EMBL/GenBank/DDBJ whole genome shotgun (WGS) entry which is preliminary data.</text>
</comment>
<dbReference type="GO" id="GO:0005524">
    <property type="term" value="F:ATP binding"/>
    <property type="evidence" value="ECO:0007669"/>
    <property type="project" value="UniProtKB-KW"/>
</dbReference>
<evidence type="ECO:0000256" key="4">
    <source>
        <dbReference type="ARBA" id="ARBA00022840"/>
    </source>
</evidence>
<proteinExistence type="predicted"/>
<comment type="catalytic activity">
    <reaction evidence="6">
        <text>L-threonyl-[protein] + ATP = 3-O-(5'-adenylyl)-L-threonyl-[protein] + diphosphate</text>
        <dbReference type="Rhea" id="RHEA:54292"/>
        <dbReference type="Rhea" id="RHEA-COMP:11060"/>
        <dbReference type="Rhea" id="RHEA-COMP:13847"/>
        <dbReference type="ChEBI" id="CHEBI:30013"/>
        <dbReference type="ChEBI" id="CHEBI:30616"/>
        <dbReference type="ChEBI" id="CHEBI:33019"/>
        <dbReference type="ChEBI" id="CHEBI:138113"/>
        <dbReference type="EC" id="2.7.7.108"/>
    </reaction>
</comment>
<dbReference type="Pfam" id="PF02661">
    <property type="entry name" value="Fic"/>
    <property type="match status" value="1"/>
</dbReference>
<reference evidence="9 10" key="1">
    <citation type="submission" date="2018-08" db="EMBL/GenBank/DDBJ databases">
        <title>A genome reference for cultivated species of the human gut microbiota.</title>
        <authorList>
            <person name="Zou Y."/>
            <person name="Xue W."/>
            <person name="Luo G."/>
        </authorList>
    </citation>
    <scope>NUCLEOTIDE SEQUENCE [LARGE SCALE GENOMIC DNA]</scope>
    <source>
        <strain evidence="9 10">AF29-2BH</strain>
    </source>
</reference>
<dbReference type="RefSeq" id="WP_118044929.1">
    <property type="nucleotide sequence ID" value="NZ_QRSS01000022.1"/>
</dbReference>
<protein>
    <recommendedName>
        <fullName evidence="5">protein adenylyltransferase</fullName>
        <ecNumber evidence="5">2.7.7.108</ecNumber>
    </recommendedName>
</protein>
<evidence type="ECO:0000256" key="7">
    <source>
        <dbReference type="ARBA" id="ARBA00048696"/>
    </source>
</evidence>
<comment type="catalytic activity">
    <reaction evidence="7">
        <text>L-tyrosyl-[protein] + ATP = O-(5'-adenylyl)-L-tyrosyl-[protein] + diphosphate</text>
        <dbReference type="Rhea" id="RHEA:54288"/>
        <dbReference type="Rhea" id="RHEA-COMP:10136"/>
        <dbReference type="Rhea" id="RHEA-COMP:13846"/>
        <dbReference type="ChEBI" id="CHEBI:30616"/>
        <dbReference type="ChEBI" id="CHEBI:33019"/>
        <dbReference type="ChEBI" id="CHEBI:46858"/>
        <dbReference type="ChEBI" id="CHEBI:83624"/>
        <dbReference type="EC" id="2.7.7.108"/>
    </reaction>
</comment>
<dbReference type="Gene3D" id="1.10.3290.10">
    <property type="entry name" value="Fido-like domain"/>
    <property type="match status" value="1"/>
</dbReference>
<gene>
    <name evidence="9" type="ORF">DWZ12_14210</name>
</gene>
<dbReference type="SUPFAM" id="SSF140931">
    <property type="entry name" value="Fic-like"/>
    <property type="match status" value="1"/>
</dbReference>
<evidence type="ECO:0000259" key="8">
    <source>
        <dbReference type="PROSITE" id="PS51459"/>
    </source>
</evidence>
<evidence type="ECO:0000256" key="2">
    <source>
        <dbReference type="ARBA" id="ARBA00022695"/>
    </source>
</evidence>
<evidence type="ECO:0000313" key="10">
    <source>
        <dbReference type="Proteomes" id="UP000283585"/>
    </source>
</evidence>